<dbReference type="EMBL" id="ML769387">
    <property type="protein sequence ID" value="KAE9409715.1"/>
    <property type="molecule type" value="Genomic_DNA"/>
</dbReference>
<proteinExistence type="predicted"/>
<evidence type="ECO:0000256" key="2">
    <source>
        <dbReference type="SAM" id="MobiDB-lite"/>
    </source>
</evidence>
<feature type="compositionally biased region" description="Pro residues" evidence="2">
    <location>
        <begin position="167"/>
        <end position="177"/>
    </location>
</feature>
<evidence type="ECO:0000256" key="1">
    <source>
        <dbReference type="SAM" id="Coils"/>
    </source>
</evidence>
<name>A0A6A4IMR2_9AGAR</name>
<gene>
    <name evidence="3" type="ORF">BT96DRAFT_1012644</name>
</gene>
<protein>
    <submittedName>
        <fullName evidence="3">Uncharacterized protein</fullName>
    </submittedName>
</protein>
<feature type="coiled-coil region" evidence="1">
    <location>
        <begin position="30"/>
        <end position="57"/>
    </location>
</feature>
<reference evidence="3" key="1">
    <citation type="journal article" date="2019" name="Environ. Microbiol.">
        <title>Fungal ecological strategies reflected in gene transcription - a case study of two litter decomposers.</title>
        <authorList>
            <person name="Barbi F."/>
            <person name="Kohler A."/>
            <person name="Barry K."/>
            <person name="Baskaran P."/>
            <person name="Daum C."/>
            <person name="Fauchery L."/>
            <person name="Ihrmark K."/>
            <person name="Kuo A."/>
            <person name="LaButti K."/>
            <person name="Lipzen A."/>
            <person name="Morin E."/>
            <person name="Grigoriev I.V."/>
            <person name="Henrissat B."/>
            <person name="Lindahl B."/>
            <person name="Martin F."/>
        </authorList>
    </citation>
    <scope>NUCLEOTIDE SEQUENCE</scope>
    <source>
        <strain evidence="3">JB14</strain>
    </source>
</reference>
<dbReference type="OrthoDB" id="3064354at2759"/>
<evidence type="ECO:0000313" key="4">
    <source>
        <dbReference type="Proteomes" id="UP000799118"/>
    </source>
</evidence>
<sequence length="213" mass="23618">MLKRKSSLKRDTTKRFPTDARILTSREGKKEAVADAVKKAAKEKAEAERKKKKQNTGWEDILHCNNRDLTDIAFSLDIETDSASLNVLRVCLKAYFNANPSLKQTPQYIGPFSWKCKRNDSPKENTDPGPSSTCPRLSSPPTPGSSHHSPSPILHFTQPSSYQFPNPVQPRPVPRPIPHLSHDPANKARARDLVGDNLLGFVGEANAVTARSQ</sequence>
<keyword evidence="4" id="KW-1185">Reference proteome</keyword>
<dbReference type="AlphaFoldDB" id="A0A6A4IMR2"/>
<organism evidence="3 4">
    <name type="scientific">Gymnopus androsaceus JB14</name>
    <dbReference type="NCBI Taxonomy" id="1447944"/>
    <lineage>
        <taxon>Eukaryota</taxon>
        <taxon>Fungi</taxon>
        <taxon>Dikarya</taxon>
        <taxon>Basidiomycota</taxon>
        <taxon>Agaricomycotina</taxon>
        <taxon>Agaricomycetes</taxon>
        <taxon>Agaricomycetidae</taxon>
        <taxon>Agaricales</taxon>
        <taxon>Marasmiineae</taxon>
        <taxon>Omphalotaceae</taxon>
        <taxon>Gymnopus</taxon>
    </lineage>
</organism>
<accession>A0A6A4IMR2</accession>
<keyword evidence="1" id="KW-0175">Coiled coil</keyword>
<feature type="region of interest" description="Disordered" evidence="2">
    <location>
        <begin position="119"/>
        <end position="187"/>
    </location>
</feature>
<evidence type="ECO:0000313" key="3">
    <source>
        <dbReference type="EMBL" id="KAE9409715.1"/>
    </source>
</evidence>
<dbReference type="Proteomes" id="UP000799118">
    <property type="component" value="Unassembled WGS sequence"/>
</dbReference>